<keyword evidence="5" id="KW-0460">Magnesium</keyword>
<protein>
    <submittedName>
        <fullName evidence="6">HAD family hydrolase</fullName>
    </submittedName>
</protein>
<dbReference type="EMBL" id="PGCK01000002">
    <property type="protein sequence ID" value="MCD1294113.1"/>
    <property type="molecule type" value="Genomic_DNA"/>
</dbReference>
<evidence type="ECO:0000256" key="2">
    <source>
        <dbReference type="ARBA" id="ARBA00007958"/>
    </source>
</evidence>
<dbReference type="InterPro" id="IPR041492">
    <property type="entry name" value="HAD_2"/>
</dbReference>
<dbReference type="InterPro" id="IPR023214">
    <property type="entry name" value="HAD_sf"/>
</dbReference>
<keyword evidence="7" id="KW-1185">Reference proteome</keyword>
<dbReference type="GO" id="GO:0046872">
    <property type="term" value="F:metal ion binding"/>
    <property type="evidence" value="ECO:0007669"/>
    <property type="project" value="UniProtKB-KW"/>
</dbReference>
<keyword evidence="3" id="KW-0479">Metal-binding</keyword>
<dbReference type="Proteomes" id="UP001320159">
    <property type="component" value="Unassembled WGS sequence"/>
</dbReference>
<comment type="similarity">
    <text evidence="2">Belongs to the HAD-like hydrolase superfamily.</text>
</comment>
<evidence type="ECO:0000256" key="5">
    <source>
        <dbReference type="ARBA" id="ARBA00022842"/>
    </source>
</evidence>
<dbReference type="InterPro" id="IPR036412">
    <property type="entry name" value="HAD-like_sf"/>
</dbReference>
<dbReference type="InterPro" id="IPR006549">
    <property type="entry name" value="HAD-SF_hydro_IIIA"/>
</dbReference>
<reference evidence="6 7" key="1">
    <citation type="submission" date="2017-11" db="EMBL/GenBank/DDBJ databases">
        <title>Isolation and Characterization of Family Methanocellaceae Species from Potential Methane Hydrate Area Offshore Southwestern Taiwan.</title>
        <authorList>
            <person name="Zhang W.-L."/>
            <person name="Chen W.-C."/>
            <person name="Lai M.-C."/>
            <person name="Chen S.-C."/>
        </authorList>
    </citation>
    <scope>NUCLEOTIDE SEQUENCE [LARGE SCALE GENOMIC DNA]</scope>
    <source>
        <strain evidence="6 7">CWC-04</strain>
    </source>
</reference>
<accession>A0AAP2RB71</accession>
<evidence type="ECO:0000313" key="6">
    <source>
        <dbReference type="EMBL" id="MCD1294113.1"/>
    </source>
</evidence>
<dbReference type="GO" id="GO:0016791">
    <property type="term" value="F:phosphatase activity"/>
    <property type="evidence" value="ECO:0007669"/>
    <property type="project" value="TreeGrafter"/>
</dbReference>
<dbReference type="GO" id="GO:0044281">
    <property type="term" value="P:small molecule metabolic process"/>
    <property type="evidence" value="ECO:0007669"/>
    <property type="project" value="UniProtKB-ARBA"/>
</dbReference>
<proteinExistence type="inferred from homology"/>
<evidence type="ECO:0000256" key="4">
    <source>
        <dbReference type="ARBA" id="ARBA00022801"/>
    </source>
</evidence>
<comment type="cofactor">
    <cofactor evidence="1">
        <name>Mg(2+)</name>
        <dbReference type="ChEBI" id="CHEBI:18420"/>
    </cofactor>
</comment>
<evidence type="ECO:0000313" key="7">
    <source>
        <dbReference type="Proteomes" id="UP001320159"/>
    </source>
</evidence>
<dbReference type="NCBIfam" id="TIGR01549">
    <property type="entry name" value="HAD-SF-IA-v1"/>
    <property type="match status" value="1"/>
</dbReference>
<dbReference type="RefSeq" id="WP_230740769.1">
    <property type="nucleotide sequence ID" value="NZ_PGCK01000002.1"/>
</dbReference>
<dbReference type="SFLD" id="SFLDG01129">
    <property type="entry name" value="C1.5:_HAD__Beta-PGM__Phosphata"/>
    <property type="match status" value="1"/>
</dbReference>
<dbReference type="NCBIfam" id="TIGR01509">
    <property type="entry name" value="HAD-SF-IA-v3"/>
    <property type="match status" value="1"/>
</dbReference>
<dbReference type="AlphaFoldDB" id="A0AAP2RB71"/>
<dbReference type="Gene3D" id="1.10.150.240">
    <property type="entry name" value="Putative phosphatase, domain 2"/>
    <property type="match status" value="1"/>
</dbReference>
<keyword evidence="4 6" id="KW-0378">Hydrolase</keyword>
<dbReference type="SFLD" id="SFLDS00003">
    <property type="entry name" value="Haloacid_Dehalogenase"/>
    <property type="match status" value="1"/>
</dbReference>
<evidence type="ECO:0000256" key="1">
    <source>
        <dbReference type="ARBA" id="ARBA00001946"/>
    </source>
</evidence>
<dbReference type="Gene3D" id="3.40.50.1000">
    <property type="entry name" value="HAD superfamily/HAD-like"/>
    <property type="match status" value="1"/>
</dbReference>
<gene>
    <name evidence="6" type="ORF">CUJ83_03775</name>
</gene>
<organism evidence="6 7">
    <name type="scientific">Methanooceanicella nereidis</name>
    <dbReference type="NCBI Taxonomy" id="2052831"/>
    <lineage>
        <taxon>Archaea</taxon>
        <taxon>Methanobacteriati</taxon>
        <taxon>Methanobacteriota</taxon>
        <taxon>Stenosarchaea group</taxon>
        <taxon>Methanomicrobia</taxon>
        <taxon>Methanocellales</taxon>
        <taxon>Methanocellaceae</taxon>
        <taxon>Methanooceanicella</taxon>
    </lineage>
</organism>
<dbReference type="PANTHER" id="PTHR46470">
    <property type="entry name" value="N-ACYLNEURAMINATE-9-PHOSPHATASE"/>
    <property type="match status" value="1"/>
</dbReference>
<dbReference type="NCBIfam" id="TIGR01662">
    <property type="entry name" value="HAD-SF-IIIA"/>
    <property type="match status" value="1"/>
</dbReference>
<dbReference type="SUPFAM" id="SSF56784">
    <property type="entry name" value="HAD-like"/>
    <property type="match status" value="1"/>
</dbReference>
<evidence type="ECO:0000256" key="3">
    <source>
        <dbReference type="ARBA" id="ARBA00022723"/>
    </source>
</evidence>
<dbReference type="Pfam" id="PF13419">
    <property type="entry name" value="HAD_2"/>
    <property type="match status" value="1"/>
</dbReference>
<dbReference type="InterPro" id="IPR006439">
    <property type="entry name" value="HAD-SF_hydro_IA"/>
</dbReference>
<comment type="caution">
    <text evidence="6">The sequence shown here is derived from an EMBL/GenBank/DDBJ whole genome shotgun (WGS) entry which is preliminary data.</text>
</comment>
<dbReference type="InterPro" id="IPR051400">
    <property type="entry name" value="HAD-like_hydrolase"/>
</dbReference>
<sequence length="245" mass="28838">MEIKAVISDIYTTLIDIKTNEKDSTPYKQLASYLKYHGIYLSADELKWFFFEKKALQKRYSDHEYPEVDYRRIWYEILKENQYDYTGPDINNSSIVSDLVKLHRALTTEKIKLYKEVYKTLDSLKGRYRMGIVSDSQIDHAYPELKMLGINRFFDIIIVSAEFGFRKPDIRLFTECLGRLSVKPSESVYIGNDTFRDIKGAKNAGMKTILIMTRHGDKDITIDKPDYIIDRIDEIYDVLNDLSYR</sequence>
<dbReference type="PANTHER" id="PTHR46470:SF2">
    <property type="entry name" value="GLYCERALDEHYDE 3-PHOSPHATE PHOSPHATASE"/>
    <property type="match status" value="1"/>
</dbReference>
<name>A0AAP2RB71_9EURY</name>
<dbReference type="InterPro" id="IPR023198">
    <property type="entry name" value="PGP-like_dom2"/>
</dbReference>